<keyword evidence="2" id="KW-1185">Reference proteome</keyword>
<sequence>MFLRSLQPNRSQNYFVSSFDPSIHNIDAWCEKVDRAHEANGWSDYECLLRIGSCLKERRQLNEWITAERTWTNFKREFKPSCPRKLDYANILFETMNTTLDKCVTYAEYTRRTLLRLRIVKGLSDKLMTSIVIRGINNPQVRAAAANGNLNPENIVSFLCVSG</sequence>
<proteinExistence type="predicted"/>
<comment type="caution">
    <text evidence="1">The sequence shown here is derived from an EMBL/GenBank/DDBJ whole genome shotgun (WGS) entry which is preliminary data.</text>
</comment>
<evidence type="ECO:0000313" key="1">
    <source>
        <dbReference type="EMBL" id="KAL0860045.1"/>
    </source>
</evidence>
<protein>
    <recommendedName>
        <fullName evidence="3">Retrotransposon gag domain-containing protein</fullName>
    </recommendedName>
</protein>
<reference evidence="1 2" key="1">
    <citation type="submission" date="2024-06" db="EMBL/GenBank/DDBJ databases">
        <title>A chromosome-level genome assembly of beet webworm, Loxostege sticticalis.</title>
        <authorList>
            <person name="Zhang Y."/>
        </authorList>
    </citation>
    <scope>NUCLEOTIDE SEQUENCE [LARGE SCALE GENOMIC DNA]</scope>
    <source>
        <strain evidence="1">AQ026</strain>
        <tissue evidence="1">Whole body</tissue>
    </source>
</reference>
<evidence type="ECO:0008006" key="3">
    <source>
        <dbReference type="Google" id="ProtNLM"/>
    </source>
</evidence>
<organism evidence="1 2">
    <name type="scientific">Loxostege sticticalis</name>
    <name type="common">Beet webworm moth</name>
    <dbReference type="NCBI Taxonomy" id="481309"/>
    <lineage>
        <taxon>Eukaryota</taxon>
        <taxon>Metazoa</taxon>
        <taxon>Ecdysozoa</taxon>
        <taxon>Arthropoda</taxon>
        <taxon>Hexapoda</taxon>
        <taxon>Insecta</taxon>
        <taxon>Pterygota</taxon>
        <taxon>Neoptera</taxon>
        <taxon>Endopterygota</taxon>
        <taxon>Lepidoptera</taxon>
        <taxon>Glossata</taxon>
        <taxon>Ditrysia</taxon>
        <taxon>Pyraloidea</taxon>
        <taxon>Crambidae</taxon>
        <taxon>Pyraustinae</taxon>
        <taxon>Loxostege</taxon>
    </lineage>
</organism>
<dbReference type="EMBL" id="JBEUOH010000026">
    <property type="protein sequence ID" value="KAL0860045.1"/>
    <property type="molecule type" value="Genomic_DNA"/>
</dbReference>
<accession>A0ABR3H5G7</accession>
<gene>
    <name evidence="1" type="ORF">ABMA27_010360</name>
</gene>
<evidence type="ECO:0000313" key="2">
    <source>
        <dbReference type="Proteomes" id="UP001549920"/>
    </source>
</evidence>
<name>A0ABR3H5G7_LOXSC</name>
<dbReference type="Proteomes" id="UP001549920">
    <property type="component" value="Unassembled WGS sequence"/>
</dbReference>